<comment type="caution">
    <text evidence="2">The sequence shown here is derived from an EMBL/GenBank/DDBJ whole genome shotgun (WGS) entry which is preliminary data.</text>
</comment>
<keyword evidence="1" id="KW-0472">Membrane</keyword>
<organism evidence="2 3">
    <name type="scientific">Candolleomyces eurysporus</name>
    <dbReference type="NCBI Taxonomy" id="2828524"/>
    <lineage>
        <taxon>Eukaryota</taxon>
        <taxon>Fungi</taxon>
        <taxon>Dikarya</taxon>
        <taxon>Basidiomycota</taxon>
        <taxon>Agaricomycotina</taxon>
        <taxon>Agaricomycetes</taxon>
        <taxon>Agaricomycetidae</taxon>
        <taxon>Agaricales</taxon>
        <taxon>Agaricineae</taxon>
        <taxon>Psathyrellaceae</taxon>
        <taxon>Candolleomyces</taxon>
    </lineage>
</organism>
<gene>
    <name evidence="2" type="ORF">H1R20_g9014</name>
</gene>
<evidence type="ECO:0000256" key="1">
    <source>
        <dbReference type="SAM" id="Phobius"/>
    </source>
</evidence>
<dbReference type="AlphaFoldDB" id="A0A9W8J860"/>
<evidence type="ECO:0000313" key="3">
    <source>
        <dbReference type="Proteomes" id="UP001140091"/>
    </source>
</evidence>
<protein>
    <submittedName>
        <fullName evidence="2">Uncharacterized protein</fullName>
    </submittedName>
</protein>
<dbReference type="Proteomes" id="UP001140091">
    <property type="component" value="Unassembled WGS sequence"/>
</dbReference>
<accession>A0A9W8J860</accession>
<keyword evidence="1" id="KW-1133">Transmembrane helix</keyword>
<reference evidence="2" key="1">
    <citation type="submission" date="2022-06" db="EMBL/GenBank/DDBJ databases">
        <title>Genome Sequence of Candolleomyces eurysporus.</title>
        <authorList>
            <person name="Buettner E."/>
        </authorList>
    </citation>
    <scope>NUCLEOTIDE SEQUENCE</scope>
    <source>
        <strain evidence="2">VTCC 930004</strain>
    </source>
</reference>
<feature type="transmembrane region" description="Helical" evidence="1">
    <location>
        <begin position="288"/>
        <end position="309"/>
    </location>
</feature>
<proteinExistence type="predicted"/>
<name>A0A9W8J860_9AGAR</name>
<sequence length="315" mass="37208">MFTTLRLYYYKSLSFRDRRINDVCKAKSEVKEAIGERLSSALRTWSESPSIFEQSPLDAIADQRLFEIERNFLKVNGCEYPPIRPAKPPRGYVRVEYYSDMDCLYRGKWDCWVDIKLLTTGELDTRYAREAFHLDPNHYAIIEPIRWKKYPLNDDGRMSPVMLYNVTCAYNVPLRFIEIDLPRITKMKRAFRAQVLTIFCMLKAVYNLVHLRAYNEYEFEVPLPWMFLVPYNLVRSIHPETRRYCVEPDLDIVPTPVDEFPVDMPWVYGDIERSKIKTLLAGPTRTQLWYASLIQFAIILWLVAAEVVACKHQTF</sequence>
<dbReference type="EMBL" id="JANBPK010000942">
    <property type="protein sequence ID" value="KAJ2928079.1"/>
    <property type="molecule type" value="Genomic_DNA"/>
</dbReference>
<dbReference type="OrthoDB" id="2796521at2759"/>
<keyword evidence="1" id="KW-0812">Transmembrane</keyword>
<evidence type="ECO:0000313" key="2">
    <source>
        <dbReference type="EMBL" id="KAJ2928079.1"/>
    </source>
</evidence>
<keyword evidence="3" id="KW-1185">Reference proteome</keyword>
<feature type="non-terminal residue" evidence="2">
    <location>
        <position position="1"/>
    </location>
</feature>